<reference evidence="1" key="1">
    <citation type="submission" date="2022-07" db="EMBL/GenBank/DDBJ databases">
        <title>Genome Sequence of Phlebia brevispora.</title>
        <authorList>
            <person name="Buettner E."/>
        </authorList>
    </citation>
    <scope>NUCLEOTIDE SEQUENCE</scope>
    <source>
        <strain evidence="1">MPL23</strain>
    </source>
</reference>
<dbReference type="EMBL" id="JANHOG010002525">
    <property type="protein sequence ID" value="KAJ3522547.1"/>
    <property type="molecule type" value="Genomic_DNA"/>
</dbReference>
<name>A0ACC1RP19_9APHY</name>
<accession>A0ACC1RP19</accession>
<keyword evidence="2" id="KW-1185">Reference proteome</keyword>
<evidence type="ECO:0000313" key="2">
    <source>
        <dbReference type="Proteomes" id="UP001148662"/>
    </source>
</evidence>
<protein>
    <submittedName>
        <fullName evidence="1">Uncharacterized protein</fullName>
    </submittedName>
</protein>
<gene>
    <name evidence="1" type="ORF">NM688_g8858</name>
</gene>
<proteinExistence type="predicted"/>
<sequence>MSTILPLFWDLSSANKRHRIDASAKLIGALEHFQARFTPKSDISEPASEEDDDGEAQASKDDGLDALNATDVSYSIRRLVRGLASPRESSRLGFAVALTELLSRIDTITCSQIVSLILDSSKTHGSMTGQEERDALFARLFGLTAVIQSGLLVRNTPLSTSASSAPAASSLAGYREVITELVALGEKKSWLRESAWWTIGLAIDALDESEVSWKDEAFESTLETLFVDNKLWTPEKIALTLKLQKYRPARDWNVLMSPTFKHPHVLSTGNYSALSRILKVRPPV</sequence>
<evidence type="ECO:0000313" key="1">
    <source>
        <dbReference type="EMBL" id="KAJ3522547.1"/>
    </source>
</evidence>
<dbReference type="Proteomes" id="UP001148662">
    <property type="component" value="Unassembled WGS sequence"/>
</dbReference>
<comment type="caution">
    <text evidence="1">The sequence shown here is derived from an EMBL/GenBank/DDBJ whole genome shotgun (WGS) entry which is preliminary data.</text>
</comment>
<organism evidence="1 2">
    <name type="scientific">Phlebia brevispora</name>
    <dbReference type="NCBI Taxonomy" id="194682"/>
    <lineage>
        <taxon>Eukaryota</taxon>
        <taxon>Fungi</taxon>
        <taxon>Dikarya</taxon>
        <taxon>Basidiomycota</taxon>
        <taxon>Agaricomycotina</taxon>
        <taxon>Agaricomycetes</taxon>
        <taxon>Polyporales</taxon>
        <taxon>Meruliaceae</taxon>
        <taxon>Phlebia</taxon>
    </lineage>
</organism>